<keyword evidence="1" id="KW-0472">Membrane</keyword>
<gene>
    <name evidence="2" type="ORF">P378_09620</name>
</gene>
<keyword evidence="1" id="KW-0812">Transmembrane</keyword>
<evidence type="ECO:0000313" key="2">
    <source>
        <dbReference type="EMBL" id="PHJ38437.1"/>
    </source>
</evidence>
<protein>
    <submittedName>
        <fullName evidence="2">Uncharacterized protein</fullName>
    </submittedName>
</protein>
<feature type="transmembrane region" description="Helical" evidence="1">
    <location>
        <begin position="20"/>
        <end position="45"/>
    </location>
</feature>
<sequence length="62" mass="6777">MEFLNDFWQWSAVLSKEKPMQFGLLTVVTMAGIGAVLAGCAELVFKALKIDLGKYKEGGGMH</sequence>
<organism evidence="2 3">
    <name type="scientific">Desulforamulus profundi</name>
    <dbReference type="NCBI Taxonomy" id="1383067"/>
    <lineage>
        <taxon>Bacteria</taxon>
        <taxon>Bacillati</taxon>
        <taxon>Bacillota</taxon>
        <taxon>Clostridia</taxon>
        <taxon>Eubacteriales</taxon>
        <taxon>Peptococcaceae</taxon>
        <taxon>Desulforamulus</taxon>
    </lineage>
</organism>
<comment type="caution">
    <text evidence="2">The sequence shown here is derived from an EMBL/GenBank/DDBJ whole genome shotgun (WGS) entry which is preliminary data.</text>
</comment>
<reference evidence="2 3" key="1">
    <citation type="submission" date="2013-09" db="EMBL/GenBank/DDBJ databases">
        <title>Biodegradation of hydrocarbons in the deep terrestrial subsurface : characterization of a microbial consortium composed of two Desulfotomaculum species originating from a deep geological formation.</title>
        <authorList>
            <person name="Aullo T."/>
            <person name="Berlendis S."/>
            <person name="Lascourreges J.-F."/>
            <person name="Dessort D."/>
            <person name="Saint-Laurent S."/>
            <person name="Schraauwers B."/>
            <person name="Mas J."/>
            <person name="Magot M."/>
            <person name="Ranchou-Peyruse A."/>
        </authorList>
    </citation>
    <scope>NUCLEOTIDE SEQUENCE [LARGE SCALE GENOMIC DNA]</scope>
    <source>
        <strain evidence="2 3">Bs107</strain>
    </source>
</reference>
<dbReference type="RefSeq" id="WP_099082956.1">
    <property type="nucleotide sequence ID" value="NZ_AWQQ01000049.1"/>
</dbReference>
<accession>A0A2C6M854</accession>
<proteinExistence type="predicted"/>
<keyword evidence="1" id="KW-1133">Transmembrane helix</keyword>
<dbReference type="EMBL" id="AWQQ01000049">
    <property type="protein sequence ID" value="PHJ38437.1"/>
    <property type="molecule type" value="Genomic_DNA"/>
</dbReference>
<keyword evidence="3" id="KW-1185">Reference proteome</keyword>
<evidence type="ECO:0000256" key="1">
    <source>
        <dbReference type="SAM" id="Phobius"/>
    </source>
</evidence>
<evidence type="ECO:0000313" key="3">
    <source>
        <dbReference type="Proteomes" id="UP000222564"/>
    </source>
</evidence>
<dbReference type="Proteomes" id="UP000222564">
    <property type="component" value="Unassembled WGS sequence"/>
</dbReference>
<dbReference type="AlphaFoldDB" id="A0A2C6M854"/>
<name>A0A2C6M854_9FIRM</name>